<feature type="region of interest" description="Disordered" evidence="1">
    <location>
        <begin position="1"/>
        <end position="47"/>
    </location>
</feature>
<name>A0A286TDL3_BIFBI</name>
<feature type="compositionally biased region" description="Basic and acidic residues" evidence="1">
    <location>
        <begin position="35"/>
        <end position="47"/>
    </location>
</feature>
<proteinExistence type="predicted"/>
<evidence type="ECO:0000313" key="2">
    <source>
        <dbReference type="EMBL" id="BBA48416.1"/>
    </source>
</evidence>
<evidence type="ECO:0000256" key="1">
    <source>
        <dbReference type="SAM" id="MobiDB-lite"/>
    </source>
</evidence>
<dbReference type="EMBL" id="AP018131">
    <property type="protein sequence ID" value="BBA48416.1"/>
    <property type="molecule type" value="Genomic_DNA"/>
</dbReference>
<sequence length="47" mass="4790">MPSKFPADIHQYSTAGIGDGEGKKTSGGLDGDNNESGRSRAHAETAA</sequence>
<evidence type="ECO:0000313" key="3">
    <source>
        <dbReference type="Proteomes" id="UP000262177"/>
    </source>
</evidence>
<dbReference type="AlphaFoldDB" id="A0A286TDL3"/>
<gene>
    <name evidence="2" type="ORF">BBJK_02078</name>
</gene>
<organism evidence="2 3">
    <name type="scientific">Bifidobacterium bifidum LMG 13195</name>
    <dbReference type="NCBI Taxonomy" id="1207542"/>
    <lineage>
        <taxon>Bacteria</taxon>
        <taxon>Bacillati</taxon>
        <taxon>Actinomycetota</taxon>
        <taxon>Actinomycetes</taxon>
        <taxon>Bifidobacteriales</taxon>
        <taxon>Bifidobacteriaceae</taxon>
        <taxon>Bifidobacterium</taxon>
    </lineage>
</organism>
<reference evidence="2 3" key="1">
    <citation type="journal article" date="2017" name="Biosci. Biotechnol. Biochem.">
        <title>Identification and characterization of a sulfoglycosidase from Bifidobacterium bifidum implicated in mucin glycan utilization.</title>
        <authorList>
            <person name="Katoh T."/>
            <person name="Maeshibu T."/>
            <person name="Kikkawa K."/>
            <person name="Gotoh A."/>
            <person name="Tomabechi Y."/>
            <person name="Nakamura M."/>
            <person name="Liao W.-H."/>
            <person name="Yamaguchi M."/>
            <person name="Ashida H."/>
            <person name="Yamamoto K."/>
            <person name="Katayama T."/>
        </authorList>
    </citation>
    <scope>NUCLEOTIDE SEQUENCE [LARGE SCALE GENOMIC DNA]</scope>
    <source>
        <strain evidence="2 3">JCM 7004</strain>
    </source>
</reference>
<accession>A0A286TDL3</accession>
<protein>
    <submittedName>
        <fullName evidence="2">Uncharacterized protein</fullName>
    </submittedName>
</protein>
<dbReference type="Proteomes" id="UP000262177">
    <property type="component" value="Chromosome"/>
</dbReference>